<keyword evidence="7" id="KW-1185">Reference proteome</keyword>
<protein>
    <submittedName>
        <fullName evidence="6">Kinase-like protein</fullName>
    </submittedName>
</protein>
<dbReference type="PROSITE" id="PS00108">
    <property type="entry name" value="PROTEIN_KINASE_ST"/>
    <property type="match status" value="1"/>
</dbReference>
<dbReference type="EMBL" id="MCGO01000015">
    <property type="protein sequence ID" value="ORY46936.1"/>
    <property type="molecule type" value="Genomic_DNA"/>
</dbReference>
<dbReference type="Gene3D" id="1.10.510.10">
    <property type="entry name" value="Transferase(Phosphotransferase) domain 1"/>
    <property type="match status" value="1"/>
</dbReference>
<evidence type="ECO:0000256" key="3">
    <source>
        <dbReference type="PROSITE-ProRule" id="PRU10141"/>
    </source>
</evidence>
<keyword evidence="6" id="KW-0418">Kinase</keyword>
<dbReference type="InterPro" id="IPR008271">
    <property type="entry name" value="Ser/Thr_kinase_AS"/>
</dbReference>
<dbReference type="PANTHER" id="PTHR24345">
    <property type="entry name" value="SERINE/THREONINE-PROTEIN KINASE PLK"/>
    <property type="match status" value="1"/>
</dbReference>
<dbReference type="STRING" id="329046.A0A1Y2CIZ6"/>
<accession>A0A1Y2CIZ6</accession>
<reference evidence="6 7" key="1">
    <citation type="submission" date="2016-07" db="EMBL/GenBank/DDBJ databases">
        <title>Pervasive Adenine N6-methylation of Active Genes in Fungi.</title>
        <authorList>
            <consortium name="DOE Joint Genome Institute"/>
            <person name="Mondo S.J."/>
            <person name="Dannebaum R.O."/>
            <person name="Kuo R.C."/>
            <person name="Labutti K."/>
            <person name="Haridas S."/>
            <person name="Kuo A."/>
            <person name="Salamov A."/>
            <person name="Ahrendt S.R."/>
            <person name="Lipzen A."/>
            <person name="Sullivan W."/>
            <person name="Andreopoulos W.B."/>
            <person name="Clum A."/>
            <person name="Lindquist E."/>
            <person name="Daum C."/>
            <person name="Ramamoorthy G.K."/>
            <person name="Gryganskyi A."/>
            <person name="Culley D."/>
            <person name="Magnuson J.K."/>
            <person name="James T.Y."/>
            <person name="O'Malley M.A."/>
            <person name="Stajich J.E."/>
            <person name="Spatafora J.W."/>
            <person name="Visel A."/>
            <person name="Grigoriev I.V."/>
        </authorList>
    </citation>
    <scope>NUCLEOTIDE SEQUENCE [LARGE SCALE GENOMIC DNA]</scope>
    <source>
        <strain evidence="6 7">JEL800</strain>
    </source>
</reference>
<dbReference type="PROSITE" id="PS50011">
    <property type="entry name" value="PROTEIN_KINASE_DOM"/>
    <property type="match status" value="1"/>
</dbReference>
<dbReference type="GO" id="GO:0005634">
    <property type="term" value="C:nucleus"/>
    <property type="evidence" value="ECO:0007669"/>
    <property type="project" value="TreeGrafter"/>
</dbReference>
<evidence type="ECO:0000313" key="7">
    <source>
        <dbReference type="Proteomes" id="UP000193642"/>
    </source>
</evidence>
<dbReference type="AlphaFoldDB" id="A0A1Y2CIZ6"/>
<evidence type="ECO:0000313" key="6">
    <source>
        <dbReference type="EMBL" id="ORY46936.1"/>
    </source>
</evidence>
<dbReference type="InterPro" id="IPR017441">
    <property type="entry name" value="Protein_kinase_ATP_BS"/>
</dbReference>
<dbReference type="PROSITE" id="PS00107">
    <property type="entry name" value="PROTEIN_KINASE_ATP"/>
    <property type="match status" value="1"/>
</dbReference>
<dbReference type="CDD" id="cd00180">
    <property type="entry name" value="PKc"/>
    <property type="match status" value="1"/>
</dbReference>
<gene>
    <name evidence="6" type="ORF">BCR33DRAFT_764607</name>
</gene>
<keyword evidence="2 3" id="KW-0067">ATP-binding</keyword>
<organism evidence="6 7">
    <name type="scientific">Rhizoclosmatium globosum</name>
    <dbReference type="NCBI Taxonomy" id="329046"/>
    <lineage>
        <taxon>Eukaryota</taxon>
        <taxon>Fungi</taxon>
        <taxon>Fungi incertae sedis</taxon>
        <taxon>Chytridiomycota</taxon>
        <taxon>Chytridiomycota incertae sedis</taxon>
        <taxon>Chytridiomycetes</taxon>
        <taxon>Chytridiales</taxon>
        <taxon>Chytriomycetaceae</taxon>
        <taxon>Rhizoclosmatium</taxon>
    </lineage>
</organism>
<dbReference type="Proteomes" id="UP000193642">
    <property type="component" value="Unassembled WGS sequence"/>
</dbReference>
<evidence type="ECO:0000256" key="4">
    <source>
        <dbReference type="RuleBase" id="RU000304"/>
    </source>
</evidence>
<dbReference type="GO" id="GO:0004674">
    <property type="term" value="F:protein serine/threonine kinase activity"/>
    <property type="evidence" value="ECO:0007669"/>
    <property type="project" value="UniProtKB-KW"/>
</dbReference>
<dbReference type="OrthoDB" id="4062651at2759"/>
<dbReference type="InterPro" id="IPR011009">
    <property type="entry name" value="Kinase-like_dom_sf"/>
</dbReference>
<feature type="domain" description="Protein kinase" evidence="5">
    <location>
        <begin position="80"/>
        <end position="326"/>
    </location>
</feature>
<proteinExistence type="inferred from homology"/>
<dbReference type="SMART" id="SM00220">
    <property type="entry name" value="S_TKc"/>
    <property type="match status" value="1"/>
</dbReference>
<evidence type="ECO:0000256" key="2">
    <source>
        <dbReference type="ARBA" id="ARBA00022840"/>
    </source>
</evidence>
<sequence>MLQPCYRCYRCFPSIFLAPESKKVDESSTMSLAVPQPLHNILTSTNTSKQLYESLSAEHKAKIAVINAVVNCPREFHGRYRINGIVGYGGNGVVLSATQVTNNITVAVKSDLYPSCLPNETGWRRDQPFYPCFSGKLRCVGVGDYASKVFAKLEGHKRLPVEAVKCIVLQAAKALRELHSHGYYHGDVKLENLIIGMEDTRGLYVVLADFGHAKKVSSGICKYGTENAVPPEFLVGSPYLGNALDGREADVFALGMVLYILLSESGNLQDFHGRIDWESINLNEGKFPFQFGEEFSTDSRDLLQQMCMVNPKGRISIQGVVDHQWF</sequence>
<keyword evidence="4" id="KW-0723">Serine/threonine-protein kinase</keyword>
<evidence type="ECO:0000256" key="1">
    <source>
        <dbReference type="ARBA" id="ARBA00022741"/>
    </source>
</evidence>
<keyword evidence="6" id="KW-0808">Transferase</keyword>
<comment type="caution">
    <text evidence="6">The sequence shown here is derived from an EMBL/GenBank/DDBJ whole genome shotgun (WGS) entry which is preliminary data.</text>
</comment>
<feature type="binding site" evidence="3">
    <location>
        <position position="109"/>
    </location>
    <ligand>
        <name>ATP</name>
        <dbReference type="ChEBI" id="CHEBI:30616"/>
    </ligand>
</feature>
<dbReference type="SUPFAM" id="SSF56112">
    <property type="entry name" value="Protein kinase-like (PK-like)"/>
    <property type="match status" value="1"/>
</dbReference>
<keyword evidence="1 3" id="KW-0547">Nucleotide-binding</keyword>
<comment type="similarity">
    <text evidence="4">Belongs to the protein kinase superfamily.</text>
</comment>
<dbReference type="GO" id="GO:0005524">
    <property type="term" value="F:ATP binding"/>
    <property type="evidence" value="ECO:0007669"/>
    <property type="project" value="UniProtKB-UniRule"/>
</dbReference>
<dbReference type="InterPro" id="IPR000719">
    <property type="entry name" value="Prot_kinase_dom"/>
</dbReference>
<dbReference type="Pfam" id="PF00069">
    <property type="entry name" value="Pkinase"/>
    <property type="match status" value="1"/>
</dbReference>
<evidence type="ECO:0000259" key="5">
    <source>
        <dbReference type="PROSITE" id="PS50011"/>
    </source>
</evidence>
<name>A0A1Y2CIZ6_9FUNG</name>